<name>A0AAW5K1P7_9BACT</name>
<dbReference type="GO" id="GO:0004124">
    <property type="term" value="F:cysteine synthase activity"/>
    <property type="evidence" value="ECO:0007669"/>
    <property type="project" value="TreeGrafter"/>
</dbReference>
<feature type="modified residue" description="N6-(pyridoxal phosphate)lysine" evidence="6">
    <location>
        <position position="208"/>
    </location>
</feature>
<dbReference type="GO" id="GO:0003961">
    <property type="term" value="F:O-acetylhomoserine aminocarboxypropyltransferase activity"/>
    <property type="evidence" value="ECO:0007669"/>
    <property type="project" value="TreeGrafter"/>
</dbReference>
<organism evidence="8 9">
    <name type="scientific">Cloacibacillus evryensis</name>
    <dbReference type="NCBI Taxonomy" id="508460"/>
    <lineage>
        <taxon>Bacteria</taxon>
        <taxon>Thermotogati</taxon>
        <taxon>Synergistota</taxon>
        <taxon>Synergistia</taxon>
        <taxon>Synergistales</taxon>
        <taxon>Synergistaceae</taxon>
        <taxon>Cloacibacillus</taxon>
    </lineage>
</organism>
<dbReference type="FunFam" id="3.40.640.10:FF:000035">
    <property type="entry name" value="O-succinylhomoserine sulfhydrylase"/>
    <property type="match status" value="1"/>
</dbReference>
<dbReference type="InterPro" id="IPR000277">
    <property type="entry name" value="Cys/Met-Metab_PyrdxlP-dep_enz"/>
</dbReference>
<dbReference type="InterPro" id="IPR015422">
    <property type="entry name" value="PyrdxlP-dep_Trfase_small"/>
</dbReference>
<evidence type="ECO:0000313" key="9">
    <source>
        <dbReference type="Proteomes" id="UP001205919"/>
    </source>
</evidence>
<protein>
    <submittedName>
        <fullName evidence="8">O-acetylhomoserine aminocarboxypropyltransferase/cysteine synthase</fullName>
    </submittedName>
</protein>
<dbReference type="PANTHER" id="PTHR43797">
    <property type="entry name" value="HOMOCYSTEINE/CYSTEINE SYNTHASE"/>
    <property type="match status" value="1"/>
</dbReference>
<dbReference type="NCBIfam" id="TIGR01326">
    <property type="entry name" value="OAH_OAS_sulfhy"/>
    <property type="match status" value="1"/>
</dbReference>
<dbReference type="CDD" id="cd00614">
    <property type="entry name" value="CGS_like"/>
    <property type="match status" value="1"/>
</dbReference>
<sequence length="434" mass="46328">MQNQKKLDTLCVQAGYTPGNGEPRVLPICQSTTYKFTSADELGELFDLKTEGHMYSRISNPTVAAVEAKIAALEGGSGALCTSSGQAATLLSVLNIASAGHNIISASAVYGGTINLFAVTLRKLGIEVRFVSQNMTDEEISSLFDENTRLVFGETIANPALEVFDIERFAKLAHAHRVPLIVDNTFATPLLCRPFEFGADVVTHSTSKYMDGHATVVGGVIVDGGKFDWAAAGKYPELCAPDESYHGVVYTESFGAAAYITKARVQLMRDLGVTPQPMAAFILNLGLETLALRIAKHSANALIIAKRLESEPHVAWVNYPGLASSDQHERAKKYLPNGQSGVISFGVKGGRAAAMKFLDSLKLAAIVVHVADARTSALHPASTTHRQLDDGQLAACGIGPELVRFSVGIENPEDIWDDLVQALKKTEGATGNAD</sequence>
<comment type="pathway">
    <text evidence="5">Amino-acid biosynthesis; L-methionine biosynthesis via de novo pathway; L-homocysteine from O-acetyl-L-homoserine: step 1/1.</text>
</comment>
<dbReference type="InterPro" id="IPR006235">
    <property type="entry name" value="OAc-hSer/O-AcSer_sulfhydrylase"/>
</dbReference>
<dbReference type="Gene3D" id="3.40.640.10">
    <property type="entry name" value="Type I PLP-dependent aspartate aminotransferase-like (Major domain)"/>
    <property type="match status" value="1"/>
</dbReference>
<dbReference type="GO" id="GO:0019346">
    <property type="term" value="P:transsulfuration"/>
    <property type="evidence" value="ECO:0007669"/>
    <property type="project" value="InterPro"/>
</dbReference>
<dbReference type="Pfam" id="PF01053">
    <property type="entry name" value="Cys_Met_Meta_PP"/>
    <property type="match status" value="1"/>
</dbReference>
<dbReference type="GO" id="GO:0006535">
    <property type="term" value="P:cysteine biosynthetic process from serine"/>
    <property type="evidence" value="ECO:0007669"/>
    <property type="project" value="TreeGrafter"/>
</dbReference>
<dbReference type="PANTHER" id="PTHR43797:SF3">
    <property type="entry name" value="O-ACETYLHOMOSERINE SULFHYDRYLASE"/>
    <property type="match status" value="1"/>
</dbReference>
<evidence type="ECO:0000256" key="4">
    <source>
        <dbReference type="ARBA" id="ARBA00022898"/>
    </source>
</evidence>
<dbReference type="InterPro" id="IPR015424">
    <property type="entry name" value="PyrdxlP-dep_Trfase"/>
</dbReference>
<evidence type="ECO:0000256" key="7">
    <source>
        <dbReference type="RuleBase" id="RU362118"/>
    </source>
</evidence>
<dbReference type="GO" id="GO:0030170">
    <property type="term" value="F:pyridoxal phosphate binding"/>
    <property type="evidence" value="ECO:0007669"/>
    <property type="project" value="InterPro"/>
</dbReference>
<evidence type="ECO:0000256" key="1">
    <source>
        <dbReference type="ARBA" id="ARBA00001933"/>
    </source>
</evidence>
<evidence type="ECO:0000256" key="3">
    <source>
        <dbReference type="ARBA" id="ARBA00022679"/>
    </source>
</evidence>
<reference evidence="8 9" key="1">
    <citation type="submission" date="2022-06" db="EMBL/GenBank/DDBJ databases">
        <title>Isolation of gut microbiota from human fecal samples.</title>
        <authorList>
            <person name="Pamer E.G."/>
            <person name="Barat B."/>
            <person name="Waligurski E."/>
            <person name="Medina S."/>
            <person name="Paddock L."/>
            <person name="Mostad J."/>
        </authorList>
    </citation>
    <scope>NUCLEOTIDE SEQUENCE [LARGE SCALE GENOMIC DNA]</scope>
    <source>
        <strain evidence="8 9">DFI.9.90</strain>
    </source>
</reference>
<keyword evidence="4 6" id="KW-0663">Pyridoxal phosphate</keyword>
<evidence type="ECO:0000256" key="5">
    <source>
        <dbReference type="ARBA" id="ARBA00060553"/>
    </source>
</evidence>
<dbReference type="EMBL" id="JANFYT010000009">
    <property type="protein sequence ID" value="MCQ4813872.1"/>
    <property type="molecule type" value="Genomic_DNA"/>
</dbReference>
<dbReference type="Gene3D" id="3.90.1150.10">
    <property type="entry name" value="Aspartate Aminotransferase, domain 1"/>
    <property type="match status" value="1"/>
</dbReference>
<comment type="caution">
    <text evidence="8">The sequence shown here is derived from an EMBL/GenBank/DDBJ whole genome shotgun (WGS) entry which is preliminary data.</text>
</comment>
<evidence type="ECO:0000256" key="2">
    <source>
        <dbReference type="ARBA" id="ARBA00009077"/>
    </source>
</evidence>
<dbReference type="RefSeq" id="WP_008712724.1">
    <property type="nucleotide sequence ID" value="NZ_CABKQM010000008.1"/>
</dbReference>
<dbReference type="InterPro" id="IPR015421">
    <property type="entry name" value="PyrdxlP-dep_Trfase_major"/>
</dbReference>
<accession>A0AAW5K1P7</accession>
<dbReference type="SUPFAM" id="SSF53383">
    <property type="entry name" value="PLP-dependent transferases"/>
    <property type="match status" value="1"/>
</dbReference>
<dbReference type="PIRSF" id="PIRSF001434">
    <property type="entry name" value="CGS"/>
    <property type="match status" value="1"/>
</dbReference>
<evidence type="ECO:0000256" key="6">
    <source>
        <dbReference type="PIRSR" id="PIRSR001434-2"/>
    </source>
</evidence>
<gene>
    <name evidence="8" type="ORF">NE630_05440</name>
</gene>
<keyword evidence="9" id="KW-1185">Reference proteome</keyword>
<evidence type="ECO:0000313" key="8">
    <source>
        <dbReference type="EMBL" id="MCQ4813872.1"/>
    </source>
</evidence>
<dbReference type="Proteomes" id="UP001205919">
    <property type="component" value="Unassembled WGS sequence"/>
</dbReference>
<proteinExistence type="inferred from homology"/>
<keyword evidence="3" id="KW-0808">Transferase</keyword>
<dbReference type="GO" id="GO:0005737">
    <property type="term" value="C:cytoplasm"/>
    <property type="evidence" value="ECO:0007669"/>
    <property type="project" value="TreeGrafter"/>
</dbReference>
<dbReference type="GO" id="GO:0071269">
    <property type="term" value="P:L-homocysteine biosynthetic process"/>
    <property type="evidence" value="ECO:0007669"/>
    <property type="project" value="TreeGrafter"/>
</dbReference>
<comment type="similarity">
    <text evidence="2 7">Belongs to the trans-sulfuration enzymes family.</text>
</comment>
<dbReference type="AlphaFoldDB" id="A0AAW5K1P7"/>
<comment type="cofactor">
    <cofactor evidence="1 7">
        <name>pyridoxal 5'-phosphate</name>
        <dbReference type="ChEBI" id="CHEBI:597326"/>
    </cofactor>
</comment>